<feature type="region of interest" description="Disordered" evidence="1">
    <location>
        <begin position="207"/>
        <end position="248"/>
    </location>
</feature>
<dbReference type="EMBL" id="JAHMHR010000012">
    <property type="protein sequence ID" value="KAK1688255.1"/>
    <property type="molecule type" value="Genomic_DNA"/>
</dbReference>
<feature type="compositionally biased region" description="Basic and acidic residues" evidence="1">
    <location>
        <begin position="306"/>
        <end position="318"/>
    </location>
</feature>
<dbReference type="RefSeq" id="XP_060431950.1">
    <property type="nucleotide sequence ID" value="XM_060571636.1"/>
</dbReference>
<feature type="compositionally biased region" description="Pro residues" evidence="1">
    <location>
        <begin position="237"/>
        <end position="248"/>
    </location>
</feature>
<sequence length="318" mass="34733">MGRQARQGSSGPNEAFSGGGDLIFSLATQLTLPSSRPAQVIIAHHHHHHHYTPPPFYQTPFIIDPPISLPPSLSRHPFASSHSGSLGLNPPSQRAPRFLFTNPTWRCTRVPRKTSTHTMTARRFHETPIADGPSPGFFFLFLHLILPESPEDAVLSIPPFITPPSPPLFPVLPVQGTSPSLHSHSFTHLPNSTQRSNNLLLPPEEPHIRLGDHPPPLRFRGKTKSSKKHIENSVPLIPAPCPSPRPPPPPPLILLHLSLPPPLKESELVTQSKPKLHHENGEGWGGKGRKGGRVPLASASNALFPRPRELEKGEGCSA</sequence>
<proteinExistence type="predicted"/>
<evidence type="ECO:0000313" key="2">
    <source>
        <dbReference type="EMBL" id="KAK1688255.1"/>
    </source>
</evidence>
<evidence type="ECO:0000313" key="3">
    <source>
        <dbReference type="Proteomes" id="UP001224890"/>
    </source>
</evidence>
<dbReference type="GeneID" id="85456162"/>
<protein>
    <submittedName>
        <fullName evidence="2">Uncharacterized protein</fullName>
    </submittedName>
</protein>
<name>A0AAJ0EW15_9PEZI</name>
<reference evidence="2" key="1">
    <citation type="submission" date="2021-06" db="EMBL/GenBank/DDBJ databases">
        <title>Comparative genomics, transcriptomics and evolutionary studies reveal genomic signatures of adaptation to plant cell wall in hemibiotrophic fungi.</title>
        <authorList>
            <consortium name="DOE Joint Genome Institute"/>
            <person name="Baroncelli R."/>
            <person name="Diaz J.F."/>
            <person name="Benocci T."/>
            <person name="Peng M."/>
            <person name="Battaglia E."/>
            <person name="Haridas S."/>
            <person name="Andreopoulos W."/>
            <person name="Labutti K."/>
            <person name="Pangilinan J."/>
            <person name="Floch G.L."/>
            <person name="Makela M.R."/>
            <person name="Henrissat B."/>
            <person name="Grigoriev I.V."/>
            <person name="Crouch J.A."/>
            <person name="De Vries R.P."/>
            <person name="Sukno S.A."/>
            <person name="Thon M.R."/>
        </authorList>
    </citation>
    <scope>NUCLEOTIDE SEQUENCE</scope>
    <source>
        <strain evidence="2">CBS 193.32</strain>
    </source>
</reference>
<feature type="region of interest" description="Disordered" evidence="1">
    <location>
        <begin position="265"/>
        <end position="318"/>
    </location>
</feature>
<dbReference type="AlphaFoldDB" id="A0AAJ0EW15"/>
<accession>A0AAJ0EW15</accession>
<gene>
    <name evidence="2" type="ORF">BDP55DRAFT_62649</name>
</gene>
<comment type="caution">
    <text evidence="2">The sequence shown here is derived from an EMBL/GenBank/DDBJ whole genome shotgun (WGS) entry which is preliminary data.</text>
</comment>
<organism evidence="2 3">
    <name type="scientific">Colletotrichum godetiae</name>
    <dbReference type="NCBI Taxonomy" id="1209918"/>
    <lineage>
        <taxon>Eukaryota</taxon>
        <taxon>Fungi</taxon>
        <taxon>Dikarya</taxon>
        <taxon>Ascomycota</taxon>
        <taxon>Pezizomycotina</taxon>
        <taxon>Sordariomycetes</taxon>
        <taxon>Hypocreomycetidae</taxon>
        <taxon>Glomerellales</taxon>
        <taxon>Glomerellaceae</taxon>
        <taxon>Colletotrichum</taxon>
        <taxon>Colletotrichum acutatum species complex</taxon>
    </lineage>
</organism>
<dbReference type="Proteomes" id="UP001224890">
    <property type="component" value="Unassembled WGS sequence"/>
</dbReference>
<evidence type="ECO:0000256" key="1">
    <source>
        <dbReference type="SAM" id="MobiDB-lite"/>
    </source>
</evidence>
<keyword evidence="3" id="KW-1185">Reference proteome</keyword>